<protein>
    <submittedName>
        <fullName evidence="1">Uncharacterized protein</fullName>
    </submittedName>
</protein>
<dbReference type="Proteomes" id="UP000240883">
    <property type="component" value="Unassembled WGS sequence"/>
</dbReference>
<dbReference type="EMBL" id="KZ678134">
    <property type="protein sequence ID" value="PSN67657.1"/>
    <property type="molecule type" value="Genomic_DNA"/>
</dbReference>
<proteinExistence type="predicted"/>
<reference evidence="1 2" key="1">
    <citation type="journal article" date="2018" name="Front. Microbiol.">
        <title>Genome-Wide Analysis of Corynespora cassiicola Leaf Fall Disease Putative Effectors.</title>
        <authorList>
            <person name="Lopez D."/>
            <person name="Ribeiro S."/>
            <person name="Label P."/>
            <person name="Fumanal B."/>
            <person name="Venisse J.S."/>
            <person name="Kohler A."/>
            <person name="de Oliveira R.R."/>
            <person name="Labutti K."/>
            <person name="Lipzen A."/>
            <person name="Lail K."/>
            <person name="Bauer D."/>
            <person name="Ohm R.A."/>
            <person name="Barry K.W."/>
            <person name="Spatafora J."/>
            <person name="Grigoriev I.V."/>
            <person name="Martin F.M."/>
            <person name="Pujade-Renaud V."/>
        </authorList>
    </citation>
    <scope>NUCLEOTIDE SEQUENCE [LARGE SCALE GENOMIC DNA]</scope>
    <source>
        <strain evidence="1 2">Philippines</strain>
    </source>
</reference>
<sequence>MTNGVVLIPSNPRPTEYGWSDQELDSNEGLDHNVALFKGMLVDWVLNYPHDPQQDININILAKVGIGITELTYFTPQMRDFWMPSWIGDLQHAFNARRNAAHREAQAAGRQTEDLLQSRIKATKCFINWRFKNHPGKLEPTYPPSFQFALNGIGPTG</sequence>
<evidence type="ECO:0000313" key="2">
    <source>
        <dbReference type="Proteomes" id="UP000240883"/>
    </source>
</evidence>
<evidence type="ECO:0000313" key="1">
    <source>
        <dbReference type="EMBL" id="PSN67657.1"/>
    </source>
</evidence>
<keyword evidence="2" id="KW-1185">Reference proteome</keyword>
<dbReference type="AlphaFoldDB" id="A0A2T2NQE3"/>
<name>A0A2T2NQE3_CORCC</name>
<accession>A0A2T2NQE3</accession>
<organism evidence="1 2">
    <name type="scientific">Corynespora cassiicola Philippines</name>
    <dbReference type="NCBI Taxonomy" id="1448308"/>
    <lineage>
        <taxon>Eukaryota</taxon>
        <taxon>Fungi</taxon>
        <taxon>Dikarya</taxon>
        <taxon>Ascomycota</taxon>
        <taxon>Pezizomycotina</taxon>
        <taxon>Dothideomycetes</taxon>
        <taxon>Pleosporomycetidae</taxon>
        <taxon>Pleosporales</taxon>
        <taxon>Corynesporascaceae</taxon>
        <taxon>Corynespora</taxon>
    </lineage>
</organism>
<gene>
    <name evidence="1" type="ORF">BS50DRAFT_586921</name>
</gene>